<dbReference type="AlphaFoldDB" id="A0A3T0EBS9"/>
<dbReference type="Pfam" id="PF11199">
    <property type="entry name" value="DUF2891"/>
    <property type="match status" value="1"/>
</dbReference>
<accession>A0A3T0EBS9</accession>
<dbReference type="InterPro" id="IPR021365">
    <property type="entry name" value="DUF2891"/>
</dbReference>
<gene>
    <name evidence="1" type="ORF">X907_2146</name>
</gene>
<dbReference type="RefSeq" id="WP_233352314.1">
    <property type="nucleotide sequence ID" value="NZ_BMFB01000001.1"/>
</dbReference>
<keyword evidence="2" id="KW-1185">Reference proteome</keyword>
<organism evidence="1 2">
    <name type="scientific">Glycocaulis alkaliphilus</name>
    <dbReference type="NCBI Taxonomy" id="1434191"/>
    <lineage>
        <taxon>Bacteria</taxon>
        <taxon>Pseudomonadati</taxon>
        <taxon>Pseudomonadota</taxon>
        <taxon>Alphaproteobacteria</taxon>
        <taxon>Maricaulales</taxon>
        <taxon>Maricaulaceae</taxon>
        <taxon>Glycocaulis</taxon>
    </lineage>
</organism>
<proteinExistence type="predicted"/>
<name>A0A3T0EBS9_9PROT</name>
<dbReference type="KEGG" id="gak:X907_2146"/>
<sequence length="375" mass="41630">MTGFRKWLLVWALGGFMVAGAGAAKAEEGDAMLDVSQVERFARLALGCVHREYPNKIAHVLHSDADALPPSQLTPIFYGCFDWHSAVHGHWLLVRLMRLYPDTPIAAEARAALERNFTDDAAAVEAAYMAGEGRASFERPYGLAWLLQLTAELRAFDDADAQRWAEVLQPLEEVAVRRYLEWLPNLVYPVRSGTHNQTAFGFALALDWARQTRHGELEALLVEKTREFHLGDVNCPLAYEPSGEDFLSPCLMQADLMRRVMSQSEFSDWLSAFMPQIPEDGSADWIRPGVVLDPTDGKLVHLDGFNLSRAWNLEAIAARLPEGDTRIASLLASAAEHREAGVASVSDEHYEGSHWLASFATYLVTGKALEAILPE</sequence>
<reference evidence="1 2" key="1">
    <citation type="submission" date="2016-12" db="EMBL/GenBank/DDBJ databases">
        <title>The genome of dimorphic prosthecate Glycocaulis alkaliphilus 6b-8t, isolated from crude oil dictates its adaptability in petroleum environments.</title>
        <authorList>
            <person name="Wu X.-L."/>
            <person name="Geng S."/>
        </authorList>
    </citation>
    <scope>NUCLEOTIDE SEQUENCE [LARGE SCALE GENOMIC DNA]</scope>
    <source>
        <strain evidence="1 2">6B-8</strain>
    </source>
</reference>
<evidence type="ECO:0000313" key="1">
    <source>
        <dbReference type="EMBL" id="AZU04667.1"/>
    </source>
</evidence>
<dbReference type="Proteomes" id="UP000286954">
    <property type="component" value="Chromosome"/>
</dbReference>
<dbReference type="EMBL" id="CP018911">
    <property type="protein sequence ID" value="AZU04667.1"/>
    <property type="molecule type" value="Genomic_DNA"/>
</dbReference>
<evidence type="ECO:0000313" key="2">
    <source>
        <dbReference type="Proteomes" id="UP000286954"/>
    </source>
</evidence>
<protein>
    <submittedName>
        <fullName evidence="1">Uncharacterized protein</fullName>
    </submittedName>
</protein>